<dbReference type="InterPro" id="IPR039426">
    <property type="entry name" value="TonB-dep_rcpt-like"/>
</dbReference>
<evidence type="ECO:0000313" key="16">
    <source>
        <dbReference type="EMBL" id="GLQ74485.1"/>
    </source>
</evidence>
<keyword evidence="17" id="KW-1185">Reference proteome</keyword>
<evidence type="ECO:0000313" key="17">
    <source>
        <dbReference type="Proteomes" id="UP001156690"/>
    </source>
</evidence>
<comment type="caution">
    <text evidence="16">The sequence shown here is derived from an EMBL/GenBank/DDBJ whole genome shotgun (WGS) entry which is preliminary data.</text>
</comment>
<evidence type="ECO:0000256" key="8">
    <source>
        <dbReference type="ARBA" id="ARBA00023077"/>
    </source>
</evidence>
<dbReference type="InterPro" id="IPR000531">
    <property type="entry name" value="Beta-barrel_TonB"/>
</dbReference>
<evidence type="ECO:0000256" key="12">
    <source>
        <dbReference type="RuleBase" id="RU003357"/>
    </source>
</evidence>
<evidence type="ECO:0000256" key="5">
    <source>
        <dbReference type="ARBA" id="ARBA00022692"/>
    </source>
</evidence>
<dbReference type="PROSITE" id="PS52016">
    <property type="entry name" value="TONB_DEPENDENT_REC_3"/>
    <property type="match status" value="1"/>
</dbReference>
<feature type="signal peptide" evidence="13">
    <location>
        <begin position="1"/>
        <end position="24"/>
    </location>
</feature>
<dbReference type="PANTHER" id="PTHR32552">
    <property type="entry name" value="FERRICHROME IRON RECEPTOR-RELATED"/>
    <property type="match status" value="1"/>
</dbReference>
<evidence type="ECO:0000256" key="7">
    <source>
        <dbReference type="ARBA" id="ARBA00023065"/>
    </source>
</evidence>
<keyword evidence="5 11" id="KW-0812">Transmembrane</keyword>
<feature type="domain" description="TonB-dependent receptor plug" evidence="15">
    <location>
        <begin position="44"/>
        <end position="148"/>
    </location>
</feature>
<keyword evidence="13" id="KW-0732">Signal</keyword>
<keyword evidence="7" id="KW-0406">Ion transport</keyword>
<feature type="domain" description="TonB-dependent receptor-like beta-barrel" evidence="14">
    <location>
        <begin position="259"/>
        <end position="677"/>
    </location>
</feature>
<dbReference type="Pfam" id="PF07715">
    <property type="entry name" value="Plug"/>
    <property type="match status" value="1"/>
</dbReference>
<keyword evidence="9 11" id="KW-0472">Membrane</keyword>
<reference evidence="17" key="1">
    <citation type="journal article" date="2019" name="Int. J. Syst. Evol. Microbiol.">
        <title>The Global Catalogue of Microorganisms (GCM) 10K type strain sequencing project: providing services to taxonomists for standard genome sequencing and annotation.</title>
        <authorList>
            <consortium name="The Broad Institute Genomics Platform"/>
            <consortium name="The Broad Institute Genome Sequencing Center for Infectious Disease"/>
            <person name="Wu L."/>
            <person name="Ma J."/>
        </authorList>
    </citation>
    <scope>NUCLEOTIDE SEQUENCE [LARGE SCALE GENOMIC DNA]</scope>
    <source>
        <strain evidence="17">NBRC 15640</strain>
    </source>
</reference>
<dbReference type="AlphaFoldDB" id="A0AAV5NV68"/>
<evidence type="ECO:0000256" key="9">
    <source>
        <dbReference type="ARBA" id="ARBA00023136"/>
    </source>
</evidence>
<dbReference type="InterPro" id="IPR012910">
    <property type="entry name" value="Plug_dom"/>
</dbReference>
<proteinExistence type="inferred from homology"/>
<evidence type="ECO:0000256" key="11">
    <source>
        <dbReference type="PROSITE-ProRule" id="PRU01360"/>
    </source>
</evidence>
<comment type="subcellular location">
    <subcellularLocation>
        <location evidence="1 11">Cell outer membrane</location>
        <topology evidence="1 11">Multi-pass membrane protein</topology>
    </subcellularLocation>
</comment>
<keyword evidence="3 11" id="KW-1134">Transmembrane beta strand</keyword>
<protein>
    <submittedName>
        <fullName evidence="16">TonB-dependent receptor</fullName>
    </submittedName>
</protein>
<dbReference type="RefSeq" id="WP_126609900.1">
    <property type="nucleotide sequence ID" value="NZ_AP025144.1"/>
</dbReference>
<keyword evidence="8 12" id="KW-0798">TonB box</keyword>
<dbReference type="SUPFAM" id="SSF56935">
    <property type="entry name" value="Porins"/>
    <property type="match status" value="1"/>
</dbReference>
<evidence type="ECO:0000256" key="6">
    <source>
        <dbReference type="ARBA" id="ARBA00023004"/>
    </source>
</evidence>
<evidence type="ECO:0000259" key="15">
    <source>
        <dbReference type="Pfam" id="PF07715"/>
    </source>
</evidence>
<dbReference type="Gene3D" id="2.40.170.20">
    <property type="entry name" value="TonB-dependent receptor, beta-barrel domain"/>
    <property type="match status" value="1"/>
</dbReference>
<evidence type="ECO:0000256" key="1">
    <source>
        <dbReference type="ARBA" id="ARBA00004571"/>
    </source>
</evidence>
<feature type="chain" id="PRO_5043383295" evidence="13">
    <location>
        <begin position="25"/>
        <end position="712"/>
    </location>
</feature>
<gene>
    <name evidence="16" type="ORF">GCM10007932_38460</name>
</gene>
<dbReference type="GO" id="GO:0009279">
    <property type="term" value="C:cell outer membrane"/>
    <property type="evidence" value="ECO:0007669"/>
    <property type="project" value="UniProtKB-SubCell"/>
</dbReference>
<dbReference type="CDD" id="cd01347">
    <property type="entry name" value="ligand_gated_channel"/>
    <property type="match status" value="1"/>
</dbReference>
<keyword evidence="4" id="KW-0410">Iron transport</keyword>
<evidence type="ECO:0000256" key="3">
    <source>
        <dbReference type="ARBA" id="ARBA00022452"/>
    </source>
</evidence>
<evidence type="ECO:0000256" key="13">
    <source>
        <dbReference type="SAM" id="SignalP"/>
    </source>
</evidence>
<keyword evidence="6" id="KW-0408">Iron</keyword>
<evidence type="ECO:0000256" key="2">
    <source>
        <dbReference type="ARBA" id="ARBA00022448"/>
    </source>
</evidence>
<dbReference type="InterPro" id="IPR036942">
    <property type="entry name" value="Beta-barrel_TonB_sf"/>
</dbReference>
<organism evidence="16 17">
    <name type="scientific">Vibrio penaeicida</name>
    <dbReference type="NCBI Taxonomy" id="104609"/>
    <lineage>
        <taxon>Bacteria</taxon>
        <taxon>Pseudomonadati</taxon>
        <taxon>Pseudomonadota</taxon>
        <taxon>Gammaproteobacteria</taxon>
        <taxon>Vibrionales</taxon>
        <taxon>Vibrionaceae</taxon>
        <taxon>Vibrio</taxon>
    </lineage>
</organism>
<keyword evidence="16" id="KW-0675">Receptor</keyword>
<sequence>MQIHSIYRVPLLTAACVLSLQLQAQEAPTQEKIIVTANKFNEDINDVAQSITVIDEVMLEERGITDVNELIRQIPNMHTVQGITGAEVNVRGINASMFTRNNPVVIYVDGIPTSSRYAYNFPFVNIERIEVLRGPQGTLYGKDSIGGVINVVTKQPGQDWESQADAEIGSYNSHRLAFSTAGAVSPDLFSVGLWGELTNNDGWMKNTNANLDDKANHKKNHRLGANLLLTPTENFSARLLLVNEKGREGILDGGTAGTVDGFNNAKRSDFENTNYDQDSYFKTDTNSLGLNLNYQSEYGEFEAITTHRKTKIEYRTDIDYGIGNSTFIPKIGPVSLDGGFSFENLTLESTSQELRWSNQLESGLRWVTGLYFEKEQTDYDSIGSQFAGMNYTNISDNNSQTQAVFGQVTIPFTDNLELLLGSRYQRIKKSTNLDYYFTPVVNGNVTLGKPFSELNSEETWTAFLPKAALNYRFNRDWSAYTSISAGYMPGGFNMMANNADEEKNKFEPQQSLSYEIGTKGLLLDERLMMSAAVFYMDIKDIHAFSFSLADKSFRTFNVEKAHSYGLEVEADYIVNESLQLNAALGVTRAEYGSDFLDTSGQKVKAGNKIERTPAYSLNIGAQYNHASGIYARTDIVNYGKTYFDSMNTLEEGGYTVANLKVGYEIYDGEVYAYVNNLTDTSYKTSGTAYPYGGPIITFGKPREMGIGARYRF</sequence>
<evidence type="ECO:0000256" key="10">
    <source>
        <dbReference type="ARBA" id="ARBA00023237"/>
    </source>
</evidence>
<evidence type="ECO:0000259" key="14">
    <source>
        <dbReference type="Pfam" id="PF00593"/>
    </source>
</evidence>
<evidence type="ECO:0000256" key="4">
    <source>
        <dbReference type="ARBA" id="ARBA00022496"/>
    </source>
</evidence>
<accession>A0AAV5NV68</accession>
<name>A0AAV5NV68_9VIBR</name>
<keyword evidence="10 11" id="KW-0998">Cell outer membrane</keyword>
<dbReference type="PANTHER" id="PTHR32552:SF81">
    <property type="entry name" value="TONB-DEPENDENT OUTER MEMBRANE RECEPTOR"/>
    <property type="match status" value="1"/>
</dbReference>
<dbReference type="Proteomes" id="UP001156690">
    <property type="component" value="Unassembled WGS sequence"/>
</dbReference>
<dbReference type="EMBL" id="BSNX01000056">
    <property type="protein sequence ID" value="GLQ74485.1"/>
    <property type="molecule type" value="Genomic_DNA"/>
</dbReference>
<dbReference type="GO" id="GO:0006826">
    <property type="term" value="P:iron ion transport"/>
    <property type="evidence" value="ECO:0007669"/>
    <property type="project" value="UniProtKB-KW"/>
</dbReference>
<comment type="similarity">
    <text evidence="11 12">Belongs to the TonB-dependent receptor family.</text>
</comment>
<dbReference type="Pfam" id="PF00593">
    <property type="entry name" value="TonB_dep_Rec_b-barrel"/>
    <property type="match status" value="1"/>
</dbReference>
<keyword evidence="2 11" id="KW-0813">Transport</keyword>